<accession>A0ACC3YJU6</accession>
<keyword evidence="2" id="KW-1185">Reference proteome</keyword>
<evidence type="ECO:0000313" key="1">
    <source>
        <dbReference type="EMBL" id="KAL0932144.1"/>
    </source>
</evidence>
<name>A0ACC3YJU6_COLTU</name>
<protein>
    <submittedName>
        <fullName evidence="1">Uncharacterized protein</fullName>
    </submittedName>
</protein>
<gene>
    <name evidence="1" type="ORF">CTRU02_213097</name>
</gene>
<organism evidence="1 2">
    <name type="scientific">Colletotrichum truncatum</name>
    <name type="common">Anthracnose fungus</name>
    <name type="synonym">Colletotrichum capsici</name>
    <dbReference type="NCBI Taxonomy" id="5467"/>
    <lineage>
        <taxon>Eukaryota</taxon>
        <taxon>Fungi</taxon>
        <taxon>Dikarya</taxon>
        <taxon>Ascomycota</taxon>
        <taxon>Pezizomycotina</taxon>
        <taxon>Sordariomycetes</taxon>
        <taxon>Hypocreomycetidae</taxon>
        <taxon>Glomerellales</taxon>
        <taxon>Glomerellaceae</taxon>
        <taxon>Colletotrichum</taxon>
        <taxon>Colletotrichum truncatum species complex</taxon>
    </lineage>
</organism>
<reference evidence="1 2" key="1">
    <citation type="journal article" date="2020" name="Phytopathology">
        <title>Genome Sequence Resources of Colletotrichum truncatum, C. plurivorum, C. musicola, and C. sojae: Four Species Pathogenic to Soybean (Glycine max).</title>
        <authorList>
            <person name="Rogerio F."/>
            <person name="Boufleur T.R."/>
            <person name="Ciampi-Guillardi M."/>
            <person name="Sukno S.A."/>
            <person name="Thon M.R."/>
            <person name="Massola Junior N.S."/>
            <person name="Baroncelli R."/>
        </authorList>
    </citation>
    <scope>NUCLEOTIDE SEQUENCE [LARGE SCALE GENOMIC DNA]</scope>
    <source>
        <strain evidence="1 2">CMES1059</strain>
    </source>
</reference>
<sequence>MSGIPFTAGMEASGGWPSERGPMPKFEPGPADFKEARKAEKRAEKQRQEELVGPSMTTRMENSVKSSFLGKIFASDPDKPKKQRIERNRDGVPIN</sequence>
<dbReference type="Proteomes" id="UP000805649">
    <property type="component" value="Unassembled WGS sequence"/>
</dbReference>
<proteinExistence type="predicted"/>
<comment type="caution">
    <text evidence="1">The sequence shown here is derived from an EMBL/GenBank/DDBJ whole genome shotgun (WGS) entry which is preliminary data.</text>
</comment>
<dbReference type="EMBL" id="VUJX02000009">
    <property type="protein sequence ID" value="KAL0932144.1"/>
    <property type="molecule type" value="Genomic_DNA"/>
</dbReference>
<evidence type="ECO:0000313" key="2">
    <source>
        <dbReference type="Proteomes" id="UP000805649"/>
    </source>
</evidence>